<organism evidence="5 6">
    <name type="scientific">Ananas comosus</name>
    <name type="common">Pineapple</name>
    <name type="synonym">Ananas ananas</name>
    <dbReference type="NCBI Taxonomy" id="4615"/>
    <lineage>
        <taxon>Eukaryota</taxon>
        <taxon>Viridiplantae</taxon>
        <taxon>Streptophyta</taxon>
        <taxon>Embryophyta</taxon>
        <taxon>Tracheophyta</taxon>
        <taxon>Spermatophyta</taxon>
        <taxon>Magnoliopsida</taxon>
        <taxon>Liliopsida</taxon>
        <taxon>Poales</taxon>
        <taxon>Bromeliaceae</taxon>
        <taxon>Bromelioideae</taxon>
        <taxon>Ananas</taxon>
    </lineage>
</organism>
<dbReference type="PANTHER" id="PTHR46336:SF3">
    <property type="entry name" value="BTB_POZ DOMAIN-CONTAINING PROTEIN POB1"/>
    <property type="match status" value="1"/>
</dbReference>
<dbReference type="PROSITE" id="PS50097">
    <property type="entry name" value="BTB"/>
    <property type="match status" value="1"/>
</dbReference>
<dbReference type="Gene3D" id="1.25.40.420">
    <property type="match status" value="1"/>
</dbReference>
<dbReference type="SUPFAM" id="SSF54695">
    <property type="entry name" value="POZ domain"/>
    <property type="match status" value="1"/>
</dbReference>
<gene>
    <name evidence="5" type="ORF">ACMD2_23988</name>
</gene>
<dbReference type="EMBL" id="LSRQ01004867">
    <property type="protein sequence ID" value="OAY68567.1"/>
    <property type="molecule type" value="Genomic_DNA"/>
</dbReference>
<evidence type="ECO:0000259" key="4">
    <source>
        <dbReference type="PROSITE" id="PS50097"/>
    </source>
</evidence>
<sequence>MIEESPSGDEPSQCSDSSGSMDCSPVPVKSVYISSAILAAKSPFFYKLFSNGMQESDQRHATLRVNASEEAPLMELLSFMYSGKLSNTSPSFLLDVLSAADKYEVVSCMKHCCQLLRSLPMTKDSALLYLELSASISMASAVQTLTDAAKDFLANNFRDLTKPQDGIMDLPLVGIEAILSSDNLQVASEDVVYDFALKWARRHYPNPRSEGNPRSRLCSSSASPS</sequence>
<dbReference type="STRING" id="4615.A0A199UUT4"/>
<reference evidence="5 6" key="1">
    <citation type="journal article" date="2016" name="DNA Res.">
        <title>The draft genome of MD-2 pineapple using hybrid error correction of long reads.</title>
        <authorList>
            <person name="Redwan R.M."/>
            <person name="Saidin A."/>
            <person name="Kumar S.V."/>
        </authorList>
    </citation>
    <scope>NUCLEOTIDE SEQUENCE [LARGE SCALE GENOMIC DNA]</scope>
    <source>
        <strain evidence="6">cv. MD2</strain>
        <tissue evidence="5">Leaf</tissue>
    </source>
</reference>
<dbReference type="InterPro" id="IPR011333">
    <property type="entry name" value="SKP1/BTB/POZ_sf"/>
</dbReference>
<feature type="domain" description="BTB" evidence="4">
    <location>
        <begin position="15"/>
        <end position="89"/>
    </location>
</feature>
<evidence type="ECO:0000256" key="3">
    <source>
        <dbReference type="SAM" id="MobiDB-lite"/>
    </source>
</evidence>
<dbReference type="InterPro" id="IPR000210">
    <property type="entry name" value="BTB/POZ_dom"/>
</dbReference>
<protein>
    <submittedName>
        <fullName evidence="5">BTB/POZ domain-containing protein POB1</fullName>
    </submittedName>
</protein>
<comment type="caution">
    <text evidence="5">The sequence shown here is derived from an EMBL/GenBank/DDBJ whole genome shotgun (WGS) entry which is preliminary data.</text>
</comment>
<dbReference type="GO" id="GO:0005634">
    <property type="term" value="C:nucleus"/>
    <property type="evidence" value="ECO:0007669"/>
    <property type="project" value="TreeGrafter"/>
</dbReference>
<evidence type="ECO:0000256" key="2">
    <source>
        <dbReference type="ARBA" id="ARBA00004906"/>
    </source>
</evidence>
<dbReference type="SMART" id="SM00225">
    <property type="entry name" value="BTB"/>
    <property type="match status" value="1"/>
</dbReference>
<dbReference type="Proteomes" id="UP000092600">
    <property type="component" value="Unassembled WGS sequence"/>
</dbReference>
<feature type="region of interest" description="Disordered" evidence="3">
    <location>
        <begin position="206"/>
        <end position="225"/>
    </location>
</feature>
<evidence type="ECO:0000256" key="1">
    <source>
        <dbReference type="ARBA" id="ARBA00002668"/>
    </source>
</evidence>
<dbReference type="Pfam" id="PF00651">
    <property type="entry name" value="BTB"/>
    <property type="match status" value="1"/>
</dbReference>
<accession>A0A199UUT4</accession>
<proteinExistence type="predicted"/>
<comment type="pathway">
    <text evidence="2">Protein modification; protein ubiquitination.</text>
</comment>
<feature type="region of interest" description="Disordered" evidence="3">
    <location>
        <begin position="1"/>
        <end position="22"/>
    </location>
</feature>
<dbReference type="GO" id="GO:0010114">
    <property type="term" value="P:response to red light"/>
    <property type="evidence" value="ECO:0007669"/>
    <property type="project" value="TreeGrafter"/>
</dbReference>
<comment type="function">
    <text evidence="1">May act as a substrate-specific adapter of an E3 ubiquitin-protein ligase complex (CUL3-RBX1-BTB) which mediates the ubiquitination and subsequent proteasomal degradation of target proteins.</text>
</comment>
<dbReference type="Pfam" id="PF07707">
    <property type="entry name" value="BACK"/>
    <property type="match status" value="1"/>
</dbReference>
<evidence type="ECO:0000313" key="5">
    <source>
        <dbReference type="EMBL" id="OAY68567.1"/>
    </source>
</evidence>
<dbReference type="AlphaFoldDB" id="A0A199UUT4"/>
<feature type="compositionally biased region" description="Low complexity" evidence="3">
    <location>
        <begin position="214"/>
        <end position="225"/>
    </location>
</feature>
<dbReference type="Gene3D" id="3.30.710.10">
    <property type="entry name" value="Potassium Channel Kv1.1, Chain A"/>
    <property type="match status" value="1"/>
</dbReference>
<name>A0A199UUT4_ANACO</name>
<dbReference type="CDD" id="cd18186">
    <property type="entry name" value="BTB_POZ_ZBTB_KLHL-like"/>
    <property type="match status" value="1"/>
</dbReference>
<dbReference type="InterPro" id="IPR045890">
    <property type="entry name" value="POB1-like"/>
</dbReference>
<feature type="compositionally biased region" description="Polar residues" evidence="3">
    <location>
        <begin position="10"/>
        <end position="21"/>
    </location>
</feature>
<dbReference type="InterPro" id="IPR011705">
    <property type="entry name" value="BACK"/>
</dbReference>
<evidence type="ECO:0000313" key="6">
    <source>
        <dbReference type="Proteomes" id="UP000092600"/>
    </source>
</evidence>
<dbReference type="PANTHER" id="PTHR46336">
    <property type="entry name" value="OS02G0260700 PROTEIN"/>
    <property type="match status" value="1"/>
</dbReference>
<dbReference type="FunFam" id="3.30.710.10:FF:000106">
    <property type="entry name" value="BTB/POZ domain-containing protein POB1"/>
    <property type="match status" value="1"/>
</dbReference>